<dbReference type="PANTHER" id="PTHR43155:SF2">
    <property type="entry name" value="CYCLIC DI-GMP PHOSPHODIESTERASE PA4108"/>
    <property type="match status" value="1"/>
</dbReference>
<reference evidence="2" key="1">
    <citation type="journal article" date="2014" name="Front. Microbiol.">
        <title>High frequency of phylogenetically diverse reductive dehalogenase-homologous genes in deep subseafloor sedimentary metagenomes.</title>
        <authorList>
            <person name="Kawai M."/>
            <person name="Futagami T."/>
            <person name="Toyoda A."/>
            <person name="Takaki Y."/>
            <person name="Nishi S."/>
            <person name="Hori S."/>
            <person name="Arai W."/>
            <person name="Tsubouchi T."/>
            <person name="Morono Y."/>
            <person name="Uchiyama I."/>
            <person name="Ito T."/>
            <person name="Fujiyama A."/>
            <person name="Inagaki F."/>
            <person name="Takami H."/>
        </authorList>
    </citation>
    <scope>NUCLEOTIDE SEQUENCE</scope>
    <source>
        <strain evidence="2">Expedition CK06-06</strain>
    </source>
</reference>
<dbReference type="PROSITE" id="PS51832">
    <property type="entry name" value="HD_GYP"/>
    <property type="match status" value="1"/>
</dbReference>
<feature type="non-terminal residue" evidence="2">
    <location>
        <position position="40"/>
    </location>
</feature>
<dbReference type="InterPro" id="IPR037522">
    <property type="entry name" value="HD_GYP_dom"/>
</dbReference>
<organism evidence="2">
    <name type="scientific">marine sediment metagenome</name>
    <dbReference type="NCBI Taxonomy" id="412755"/>
    <lineage>
        <taxon>unclassified sequences</taxon>
        <taxon>metagenomes</taxon>
        <taxon>ecological metagenomes</taxon>
    </lineage>
</organism>
<dbReference type="PANTHER" id="PTHR43155">
    <property type="entry name" value="CYCLIC DI-GMP PHOSPHODIESTERASE PA4108-RELATED"/>
    <property type="match status" value="1"/>
</dbReference>
<dbReference type="Gene3D" id="1.10.3210.10">
    <property type="entry name" value="Hypothetical protein af1432"/>
    <property type="match status" value="1"/>
</dbReference>
<accession>X1TQQ3</accession>
<feature type="domain" description="HD-GYP" evidence="1">
    <location>
        <begin position="1"/>
        <end position="40"/>
    </location>
</feature>
<evidence type="ECO:0000259" key="1">
    <source>
        <dbReference type="PROSITE" id="PS51832"/>
    </source>
</evidence>
<sequence>MVDVFDALTSKRPYKEPYPVEMACEIVREERGKHFDPELV</sequence>
<proteinExistence type="predicted"/>
<gene>
    <name evidence="2" type="ORF">S12H4_23212</name>
</gene>
<protein>
    <recommendedName>
        <fullName evidence="1">HD-GYP domain-containing protein</fullName>
    </recommendedName>
</protein>
<comment type="caution">
    <text evidence="2">The sequence shown here is derived from an EMBL/GenBank/DDBJ whole genome shotgun (WGS) entry which is preliminary data.</text>
</comment>
<dbReference type="SUPFAM" id="SSF109604">
    <property type="entry name" value="HD-domain/PDEase-like"/>
    <property type="match status" value="1"/>
</dbReference>
<dbReference type="EMBL" id="BARW01012271">
    <property type="protein sequence ID" value="GAI82369.1"/>
    <property type="molecule type" value="Genomic_DNA"/>
</dbReference>
<name>X1TQQ3_9ZZZZ</name>
<dbReference type="AlphaFoldDB" id="X1TQQ3"/>
<evidence type="ECO:0000313" key="2">
    <source>
        <dbReference type="EMBL" id="GAI82369.1"/>
    </source>
</evidence>
<dbReference type="Pfam" id="PF13487">
    <property type="entry name" value="HD_5"/>
    <property type="match status" value="1"/>
</dbReference>